<evidence type="ECO:0000313" key="3">
    <source>
        <dbReference type="Proteomes" id="UP000269097"/>
    </source>
</evidence>
<keyword evidence="3" id="KW-1185">Reference proteome</keyword>
<feature type="transmembrane region" description="Helical" evidence="1">
    <location>
        <begin position="44"/>
        <end position="69"/>
    </location>
</feature>
<evidence type="ECO:0000256" key="1">
    <source>
        <dbReference type="SAM" id="Phobius"/>
    </source>
</evidence>
<feature type="transmembrane region" description="Helical" evidence="1">
    <location>
        <begin position="90"/>
        <end position="117"/>
    </location>
</feature>
<name>A0A3G3K1T5_9BACL</name>
<organism evidence="2 3">
    <name type="scientific">Cohnella candidum</name>
    <dbReference type="NCBI Taxonomy" id="2674991"/>
    <lineage>
        <taxon>Bacteria</taxon>
        <taxon>Bacillati</taxon>
        <taxon>Bacillota</taxon>
        <taxon>Bacilli</taxon>
        <taxon>Bacillales</taxon>
        <taxon>Paenibacillaceae</taxon>
        <taxon>Cohnella</taxon>
    </lineage>
</organism>
<reference evidence="2 3" key="1">
    <citation type="submission" date="2018-10" db="EMBL/GenBank/DDBJ databases">
        <title>Genome Sequence of Cohnella sp.</title>
        <authorList>
            <person name="Srinivasan S."/>
            <person name="Kim M.K."/>
        </authorList>
    </citation>
    <scope>NUCLEOTIDE SEQUENCE [LARGE SCALE GENOMIC DNA]</scope>
    <source>
        <strain evidence="2 3">18JY8-7</strain>
    </source>
</reference>
<dbReference type="AlphaFoldDB" id="A0A3G3K1T5"/>
<proteinExistence type="predicted"/>
<accession>A0A3G3K1T5</accession>
<feature type="transmembrane region" description="Helical" evidence="1">
    <location>
        <begin position="222"/>
        <end position="240"/>
    </location>
</feature>
<evidence type="ECO:0000313" key="2">
    <source>
        <dbReference type="EMBL" id="AYQ74423.1"/>
    </source>
</evidence>
<dbReference type="Proteomes" id="UP000269097">
    <property type="component" value="Chromosome"/>
</dbReference>
<dbReference type="RefSeq" id="WP_123042504.1">
    <property type="nucleotide sequence ID" value="NZ_CP033433.1"/>
</dbReference>
<sequence length="246" mass="27756">MRQWTALFMKDFKLSRTVFFIGLVMNVLVVMLTLYLGQAANDSLIMFVPLAIFVGIHAIYVPIVVFISLKTESSHLSLWLNNPQPAVKLLLSKIANGLMMIVISLSMLYVLSILLIAPKFGMMESNWTDIRRVGLFIFPHMIWISILLSAWVMVLWALYQWFRLKIGRWSRAAVAGAAILSAGADALLKSSEPYRFVTEWGGMAYKFPAILSDPVQTYAGEYVLDFVIFVGLFILAAWLVDHKVEG</sequence>
<feature type="transmembrane region" description="Helical" evidence="1">
    <location>
        <begin position="137"/>
        <end position="159"/>
    </location>
</feature>
<keyword evidence="1" id="KW-0812">Transmembrane</keyword>
<keyword evidence="1" id="KW-0472">Membrane</keyword>
<dbReference type="EMBL" id="CP033433">
    <property type="protein sequence ID" value="AYQ74423.1"/>
    <property type="molecule type" value="Genomic_DNA"/>
</dbReference>
<feature type="transmembrane region" description="Helical" evidence="1">
    <location>
        <begin position="18"/>
        <end position="38"/>
    </location>
</feature>
<dbReference type="KEGG" id="coh:EAV92_18720"/>
<protein>
    <submittedName>
        <fullName evidence="2">Uncharacterized protein</fullName>
    </submittedName>
</protein>
<gene>
    <name evidence="2" type="ORF">EAV92_18720</name>
</gene>
<keyword evidence="1" id="KW-1133">Transmembrane helix</keyword>